<name>A0AAW2GGZ4_9HYME</name>
<dbReference type="EMBL" id="JADYXP020000004">
    <property type="protein sequence ID" value="KAL0127288.1"/>
    <property type="molecule type" value="Genomic_DNA"/>
</dbReference>
<gene>
    <name evidence="2" type="ORF">PUN28_005514</name>
</gene>
<reference evidence="2 3" key="1">
    <citation type="submission" date="2023-03" db="EMBL/GenBank/DDBJ databases">
        <title>High recombination rates correlate with genetic variation in Cardiocondyla obscurior ants.</title>
        <authorList>
            <person name="Errbii M."/>
        </authorList>
    </citation>
    <scope>NUCLEOTIDE SEQUENCE [LARGE SCALE GENOMIC DNA]</scope>
    <source>
        <strain evidence="2">Alpha-2009</strain>
        <tissue evidence="2">Whole body</tissue>
    </source>
</reference>
<sequence length="70" mass="7782">MHPTPLSPSVARPKLPGGTSRSRVSAEFSARNCTPPQSSIGDAFNHIDGPHNLFIDRKVKIIFINYKYNM</sequence>
<feature type="compositionally biased region" description="Polar residues" evidence="1">
    <location>
        <begin position="31"/>
        <end position="40"/>
    </location>
</feature>
<dbReference type="AlphaFoldDB" id="A0AAW2GGZ4"/>
<evidence type="ECO:0000256" key="1">
    <source>
        <dbReference type="SAM" id="MobiDB-lite"/>
    </source>
</evidence>
<keyword evidence="3" id="KW-1185">Reference proteome</keyword>
<dbReference type="Proteomes" id="UP001430953">
    <property type="component" value="Unassembled WGS sequence"/>
</dbReference>
<accession>A0AAW2GGZ4</accession>
<protein>
    <submittedName>
        <fullName evidence="2">Uncharacterized protein</fullName>
    </submittedName>
</protein>
<organism evidence="2 3">
    <name type="scientific">Cardiocondyla obscurior</name>
    <dbReference type="NCBI Taxonomy" id="286306"/>
    <lineage>
        <taxon>Eukaryota</taxon>
        <taxon>Metazoa</taxon>
        <taxon>Ecdysozoa</taxon>
        <taxon>Arthropoda</taxon>
        <taxon>Hexapoda</taxon>
        <taxon>Insecta</taxon>
        <taxon>Pterygota</taxon>
        <taxon>Neoptera</taxon>
        <taxon>Endopterygota</taxon>
        <taxon>Hymenoptera</taxon>
        <taxon>Apocrita</taxon>
        <taxon>Aculeata</taxon>
        <taxon>Formicoidea</taxon>
        <taxon>Formicidae</taxon>
        <taxon>Myrmicinae</taxon>
        <taxon>Cardiocondyla</taxon>
    </lineage>
</organism>
<evidence type="ECO:0000313" key="2">
    <source>
        <dbReference type="EMBL" id="KAL0127288.1"/>
    </source>
</evidence>
<evidence type="ECO:0000313" key="3">
    <source>
        <dbReference type="Proteomes" id="UP001430953"/>
    </source>
</evidence>
<proteinExistence type="predicted"/>
<feature type="region of interest" description="Disordered" evidence="1">
    <location>
        <begin position="1"/>
        <end position="42"/>
    </location>
</feature>
<comment type="caution">
    <text evidence="2">The sequence shown here is derived from an EMBL/GenBank/DDBJ whole genome shotgun (WGS) entry which is preliminary data.</text>
</comment>